<reference evidence="2 3" key="1">
    <citation type="submission" date="2016-04" db="EMBL/GenBank/DDBJ databases">
        <title>ATOL: Assembling a taxonomically balanced genome-scale reconstruction of the evolutionary history of the Enterobacteriaceae.</title>
        <authorList>
            <person name="Plunkett G.III."/>
            <person name="Neeno-Eckwall E.C."/>
            <person name="Glasner J.D."/>
            <person name="Perna N.T."/>
        </authorList>
    </citation>
    <scope>NUCLEOTIDE SEQUENCE [LARGE SCALE GENOMIC DNA]</scope>
    <source>
        <strain evidence="2 3">ATCC 51605</strain>
    </source>
</reference>
<name>A0A1B7ISH5_9ENTR</name>
<accession>A0A1B7ISH5</accession>
<dbReference type="RefSeq" id="WP_064557953.1">
    <property type="nucleotide sequence ID" value="NZ_LXER01000011.1"/>
</dbReference>
<dbReference type="Proteomes" id="UP000078410">
    <property type="component" value="Unassembled WGS sequence"/>
</dbReference>
<keyword evidence="3" id="KW-1185">Reference proteome</keyword>
<feature type="chain" id="PRO_5008594418" evidence="1">
    <location>
        <begin position="21"/>
        <end position="104"/>
    </location>
</feature>
<dbReference type="AlphaFoldDB" id="A0A1B7ISH5"/>
<evidence type="ECO:0000313" key="3">
    <source>
        <dbReference type="Proteomes" id="UP000078410"/>
    </source>
</evidence>
<organism evidence="2 3">
    <name type="scientific">Buttiauxella brennerae ATCC 51605</name>
    <dbReference type="NCBI Taxonomy" id="1354251"/>
    <lineage>
        <taxon>Bacteria</taxon>
        <taxon>Pseudomonadati</taxon>
        <taxon>Pseudomonadota</taxon>
        <taxon>Gammaproteobacteria</taxon>
        <taxon>Enterobacterales</taxon>
        <taxon>Enterobacteriaceae</taxon>
        <taxon>Buttiauxella</taxon>
    </lineage>
</organism>
<dbReference type="EMBL" id="LXER01000011">
    <property type="protein sequence ID" value="OAT32770.1"/>
    <property type="molecule type" value="Genomic_DNA"/>
</dbReference>
<comment type="caution">
    <text evidence="2">The sequence shown here is derived from an EMBL/GenBank/DDBJ whole genome shotgun (WGS) entry which is preliminary data.</text>
</comment>
<sequence length="104" mass="11385">MNKWIMTALLTITASAHAIAAYPKSQPAQAAEIMVRTCQQQRTGIDKDKAISRVYDAVIDWPIASTTAVAAAIDEGWNFAVQNPGVKCDRVYLMMIDMLAGKKN</sequence>
<feature type="signal peptide" evidence="1">
    <location>
        <begin position="1"/>
        <end position="20"/>
    </location>
</feature>
<proteinExistence type="predicted"/>
<evidence type="ECO:0000313" key="2">
    <source>
        <dbReference type="EMBL" id="OAT32770.1"/>
    </source>
</evidence>
<protein>
    <submittedName>
        <fullName evidence="2">Uncharacterized protein</fullName>
    </submittedName>
</protein>
<keyword evidence="1" id="KW-0732">Signal</keyword>
<gene>
    <name evidence="2" type="ORF">M975_1207</name>
</gene>
<evidence type="ECO:0000256" key="1">
    <source>
        <dbReference type="SAM" id="SignalP"/>
    </source>
</evidence>
<dbReference type="PATRIC" id="fig|1354251.4.peg.1239"/>